<comment type="caution">
    <text evidence="2">The sequence shown here is derived from an EMBL/GenBank/DDBJ whole genome shotgun (WGS) entry which is preliminary data.</text>
</comment>
<feature type="region of interest" description="Disordered" evidence="1">
    <location>
        <begin position="256"/>
        <end position="285"/>
    </location>
</feature>
<dbReference type="InterPro" id="IPR012442">
    <property type="entry name" value="DUF1645_plant"/>
</dbReference>
<keyword evidence="3" id="KW-1185">Reference proteome</keyword>
<dbReference type="Proteomes" id="UP001632038">
    <property type="component" value="Unassembled WGS sequence"/>
</dbReference>
<evidence type="ECO:0000256" key="1">
    <source>
        <dbReference type="SAM" id="MobiDB-lite"/>
    </source>
</evidence>
<evidence type="ECO:0000313" key="2">
    <source>
        <dbReference type="EMBL" id="KAL3621952.1"/>
    </source>
</evidence>
<organism evidence="2 3">
    <name type="scientific">Castilleja foliolosa</name>
    <dbReference type="NCBI Taxonomy" id="1961234"/>
    <lineage>
        <taxon>Eukaryota</taxon>
        <taxon>Viridiplantae</taxon>
        <taxon>Streptophyta</taxon>
        <taxon>Embryophyta</taxon>
        <taxon>Tracheophyta</taxon>
        <taxon>Spermatophyta</taxon>
        <taxon>Magnoliopsida</taxon>
        <taxon>eudicotyledons</taxon>
        <taxon>Gunneridae</taxon>
        <taxon>Pentapetalae</taxon>
        <taxon>asterids</taxon>
        <taxon>lamiids</taxon>
        <taxon>Lamiales</taxon>
        <taxon>Orobanchaceae</taxon>
        <taxon>Pedicularideae</taxon>
        <taxon>Castillejinae</taxon>
        <taxon>Castilleja</taxon>
    </lineage>
</organism>
<dbReference type="Pfam" id="PF07816">
    <property type="entry name" value="DUF1645"/>
    <property type="match status" value="1"/>
</dbReference>
<name>A0ABD3BXF5_9LAMI</name>
<proteinExistence type="predicted"/>
<sequence>MEFETQPSNASSPCAYATAPTSPNEYTTTELYYSAPVSPRRKPANPIATNGDLYHHPSSNLNDFEFEASKKFSGHLQFESSEHFDYYRDPLPSMAFADELFLNGLVMPLKLPPRLQYDSDCNTSLSHKSTNSSPRTDICKKISFGRKSSRNDGFDPFMVALQNVREDKRGRNGRAQRRSRSYSPFRAIVRCSSDCTYYADQDLSDENIPVERTKVIEGPSFSAPLDFKGSAYARCVRDQRLTSKSSSRLLLGERVRSLRKDRAGPDKHARSDDEKKYGNGEESKMQKLKSFLMRYALFGRGSKQAKTRSEKKKTKNYSRLGLKSKENAQNNGDAN</sequence>
<gene>
    <name evidence="2" type="ORF">CASFOL_034148</name>
</gene>
<accession>A0ABD3BXF5</accession>
<reference evidence="3" key="1">
    <citation type="journal article" date="2024" name="IScience">
        <title>Strigolactones Initiate the Formation of Haustorium-like Structures in Castilleja.</title>
        <authorList>
            <person name="Buerger M."/>
            <person name="Peterson D."/>
            <person name="Chory J."/>
        </authorList>
    </citation>
    <scope>NUCLEOTIDE SEQUENCE [LARGE SCALE GENOMIC DNA]</scope>
</reference>
<protein>
    <submittedName>
        <fullName evidence="2">Uncharacterized protein</fullName>
    </submittedName>
</protein>
<dbReference type="AlphaFoldDB" id="A0ABD3BXF5"/>
<dbReference type="EMBL" id="JAVIJP010000061">
    <property type="protein sequence ID" value="KAL3621952.1"/>
    <property type="molecule type" value="Genomic_DNA"/>
</dbReference>
<evidence type="ECO:0000313" key="3">
    <source>
        <dbReference type="Proteomes" id="UP001632038"/>
    </source>
</evidence>
<feature type="region of interest" description="Disordered" evidence="1">
    <location>
        <begin position="301"/>
        <end position="335"/>
    </location>
</feature>
<feature type="compositionally biased region" description="Basic residues" evidence="1">
    <location>
        <begin position="303"/>
        <end position="316"/>
    </location>
</feature>